<protein>
    <submittedName>
        <fullName evidence="1">Uncharacterized protein</fullName>
    </submittedName>
</protein>
<gene>
    <name evidence="1" type="ORF">GPM918_LOCUS25134</name>
    <name evidence="2" type="ORF">OVA965_LOCUS41218</name>
    <name evidence="3" type="ORF">SRO942_LOCUS25140</name>
    <name evidence="4" type="ORF">TMI583_LOCUS42800</name>
</gene>
<comment type="caution">
    <text evidence="1">The sequence shown here is derived from an EMBL/GenBank/DDBJ whole genome shotgun (WGS) entry which is preliminary data.</text>
</comment>
<dbReference type="OrthoDB" id="9970215at2759"/>
<dbReference type="EMBL" id="CAJNOK010046902">
    <property type="protein sequence ID" value="CAF1585299.1"/>
    <property type="molecule type" value="Genomic_DNA"/>
</dbReference>
<dbReference type="Proteomes" id="UP000682733">
    <property type="component" value="Unassembled WGS sequence"/>
</dbReference>
<evidence type="ECO:0000313" key="5">
    <source>
        <dbReference type="Proteomes" id="UP000663829"/>
    </source>
</evidence>
<organism evidence="1 5">
    <name type="scientific">Didymodactylos carnosus</name>
    <dbReference type="NCBI Taxonomy" id="1234261"/>
    <lineage>
        <taxon>Eukaryota</taxon>
        <taxon>Metazoa</taxon>
        <taxon>Spiralia</taxon>
        <taxon>Gnathifera</taxon>
        <taxon>Rotifera</taxon>
        <taxon>Eurotatoria</taxon>
        <taxon>Bdelloidea</taxon>
        <taxon>Philodinida</taxon>
        <taxon>Philodinidae</taxon>
        <taxon>Didymodactylos</taxon>
    </lineage>
</organism>
<evidence type="ECO:0000313" key="4">
    <source>
        <dbReference type="EMBL" id="CAF4386323.1"/>
    </source>
</evidence>
<evidence type="ECO:0000313" key="2">
    <source>
        <dbReference type="EMBL" id="CAF1585299.1"/>
    </source>
</evidence>
<dbReference type="AlphaFoldDB" id="A0A814YI44"/>
<evidence type="ECO:0000313" key="3">
    <source>
        <dbReference type="EMBL" id="CAF3992922.1"/>
    </source>
</evidence>
<keyword evidence="5" id="KW-1185">Reference proteome</keyword>
<reference evidence="1" key="1">
    <citation type="submission" date="2021-02" db="EMBL/GenBank/DDBJ databases">
        <authorList>
            <person name="Nowell W R."/>
        </authorList>
    </citation>
    <scope>NUCLEOTIDE SEQUENCE</scope>
</reference>
<evidence type="ECO:0000313" key="1">
    <source>
        <dbReference type="EMBL" id="CAF1230204.1"/>
    </source>
</evidence>
<dbReference type="Proteomes" id="UP000677228">
    <property type="component" value="Unassembled WGS sequence"/>
</dbReference>
<sequence>MPVHVTGLERSWDYLKVEFDRKSDGLEANKGDMVKYYEVCGPGPKLFAVKNDKVYYHNNEKWSPYQSATDIKYDIWNMS</sequence>
<proteinExistence type="predicted"/>
<dbReference type="Proteomes" id="UP000663829">
    <property type="component" value="Unassembled WGS sequence"/>
</dbReference>
<accession>A0A814YI44</accession>
<name>A0A814YI44_9BILA</name>
<dbReference type="EMBL" id="CAJOBC010009640">
    <property type="protein sequence ID" value="CAF3992922.1"/>
    <property type="molecule type" value="Genomic_DNA"/>
</dbReference>
<dbReference type="EMBL" id="CAJOBA010070110">
    <property type="protein sequence ID" value="CAF4386323.1"/>
    <property type="molecule type" value="Genomic_DNA"/>
</dbReference>
<dbReference type="Proteomes" id="UP000681722">
    <property type="component" value="Unassembled WGS sequence"/>
</dbReference>
<dbReference type="EMBL" id="CAJNOQ010009635">
    <property type="protein sequence ID" value="CAF1230204.1"/>
    <property type="molecule type" value="Genomic_DNA"/>
</dbReference>